<keyword evidence="2" id="KW-0964">Secreted</keyword>
<dbReference type="InterPro" id="IPR050557">
    <property type="entry name" value="RTX_toxin/Mannuronan_C5-epim"/>
</dbReference>
<dbReference type="OrthoDB" id="481666at2"/>
<accession>A0A3N6P8V5</accession>
<dbReference type="InterPro" id="IPR018511">
    <property type="entry name" value="Hemolysin-typ_Ca-bd_CS"/>
</dbReference>
<dbReference type="PANTHER" id="PTHR38340">
    <property type="entry name" value="S-LAYER PROTEIN"/>
    <property type="match status" value="1"/>
</dbReference>
<dbReference type="InterPro" id="IPR011049">
    <property type="entry name" value="Serralysin-like_metalloprot_C"/>
</dbReference>
<dbReference type="SUPFAM" id="SSF51120">
    <property type="entry name" value="beta-Roll"/>
    <property type="match status" value="2"/>
</dbReference>
<evidence type="ECO:0000256" key="2">
    <source>
        <dbReference type="ARBA" id="ARBA00022525"/>
    </source>
</evidence>
<dbReference type="PANTHER" id="PTHR38340:SF1">
    <property type="entry name" value="S-LAYER PROTEIN"/>
    <property type="match status" value="1"/>
</dbReference>
<dbReference type="AlphaFoldDB" id="A0A3N6P8V5"/>
<organism evidence="4 5">
    <name type="scientific">Okeania hirsuta</name>
    <dbReference type="NCBI Taxonomy" id="1458930"/>
    <lineage>
        <taxon>Bacteria</taxon>
        <taxon>Bacillati</taxon>
        <taxon>Cyanobacteriota</taxon>
        <taxon>Cyanophyceae</taxon>
        <taxon>Oscillatoriophycideae</taxon>
        <taxon>Oscillatoriales</taxon>
        <taxon>Microcoleaceae</taxon>
        <taxon>Okeania</taxon>
    </lineage>
</organism>
<dbReference type="InterPro" id="IPR001343">
    <property type="entry name" value="Hemolysn_Ca-bd"/>
</dbReference>
<sequence length="334" mass="34832">MAVINGTRGDDNLQGFSGPHWSLVNGQLVYYPNGNDTIDGHGGDDVLLGKKGNDEIFGGSGNDFLGGGNGRDELYGEFDDDSIKGGGGRDSMYGGEGNDELDGDGGNDLIFGDDDQDIVFGDTGDDTLDGGNDADLVVGSSGDDMVVGGSGNDTVEGGADKDTLVGGTGDDILIGGGSSLVRTILPDMDSKQDIFKVTGDEGVSGFGDDTLRGFERNLDKIEFGFDILLNFTQNPPPGDLSLKNFDVLDYWPNGNVAGADGELTDLDFPFVEEIGNDLLINLPPSGNITIGVQAGTIEYQMNGQTFNFGGGTLLVENVNSLGNSLTENDFIFSS</sequence>
<evidence type="ECO:0000313" key="5">
    <source>
        <dbReference type="Proteomes" id="UP000269154"/>
    </source>
</evidence>
<dbReference type="PRINTS" id="PR00313">
    <property type="entry name" value="CABNDNGRPT"/>
</dbReference>
<dbReference type="Pfam" id="PF00353">
    <property type="entry name" value="HemolysinCabind"/>
    <property type="match status" value="4"/>
</dbReference>
<evidence type="ECO:0000256" key="1">
    <source>
        <dbReference type="ARBA" id="ARBA00004613"/>
    </source>
</evidence>
<dbReference type="EMBL" id="RCBY01000131">
    <property type="protein sequence ID" value="RQH34785.1"/>
    <property type="molecule type" value="Genomic_DNA"/>
</dbReference>
<evidence type="ECO:0000256" key="3">
    <source>
        <dbReference type="SAM" id="MobiDB-lite"/>
    </source>
</evidence>
<dbReference type="PROSITE" id="PS00330">
    <property type="entry name" value="HEMOLYSIN_CALCIUM"/>
    <property type="match status" value="2"/>
</dbReference>
<feature type="region of interest" description="Disordered" evidence="3">
    <location>
        <begin position="78"/>
        <end position="115"/>
    </location>
</feature>
<dbReference type="GO" id="GO:0005576">
    <property type="term" value="C:extracellular region"/>
    <property type="evidence" value="ECO:0007669"/>
    <property type="project" value="UniProtKB-SubCell"/>
</dbReference>
<dbReference type="Gene3D" id="2.150.10.10">
    <property type="entry name" value="Serralysin-like metalloprotease, C-terminal"/>
    <property type="match status" value="3"/>
</dbReference>
<dbReference type="RefSeq" id="WP_124155104.1">
    <property type="nucleotide sequence ID" value="NZ_CAWOLW010000037.1"/>
</dbReference>
<comment type="caution">
    <text evidence="4">The sequence shown here is derived from an EMBL/GenBank/DDBJ whole genome shotgun (WGS) entry which is preliminary data.</text>
</comment>
<comment type="subcellular location">
    <subcellularLocation>
        <location evidence="1">Secreted</location>
    </subcellularLocation>
</comment>
<proteinExistence type="predicted"/>
<dbReference type="Proteomes" id="UP000269154">
    <property type="component" value="Unassembled WGS sequence"/>
</dbReference>
<reference evidence="4 5" key="1">
    <citation type="journal article" date="2018" name="ACS Chem. Biol.">
        <title>Ketoreductase domain dysfunction expands chemodiversity: malyngamide biosynthesis in the cyanobacterium Okeania hirsuta.</title>
        <authorList>
            <person name="Moss N.A."/>
            <person name="Leao T."/>
            <person name="Rankin M."/>
            <person name="McCullough T.M."/>
            <person name="Qu P."/>
            <person name="Korobeynikov A."/>
            <person name="Smith J.L."/>
            <person name="Gerwick L."/>
            <person name="Gerwick W.H."/>
        </authorList>
    </citation>
    <scope>NUCLEOTIDE SEQUENCE [LARGE SCALE GENOMIC DNA]</scope>
    <source>
        <strain evidence="4 5">PAB10Feb10-1</strain>
    </source>
</reference>
<dbReference type="GO" id="GO:0005509">
    <property type="term" value="F:calcium ion binding"/>
    <property type="evidence" value="ECO:0007669"/>
    <property type="project" value="InterPro"/>
</dbReference>
<protein>
    <submittedName>
        <fullName evidence="4">Calcium-binding protein</fullName>
    </submittedName>
</protein>
<name>A0A3N6P8V5_9CYAN</name>
<gene>
    <name evidence="4" type="ORF">D5R40_20485</name>
</gene>
<feature type="compositionally biased region" description="Acidic residues" evidence="3">
    <location>
        <begin position="97"/>
        <end position="115"/>
    </location>
</feature>
<keyword evidence="5" id="KW-1185">Reference proteome</keyword>
<evidence type="ECO:0000313" key="4">
    <source>
        <dbReference type="EMBL" id="RQH34785.1"/>
    </source>
</evidence>